<protein>
    <submittedName>
        <fullName evidence="1">Uncharacterized protein</fullName>
    </submittedName>
</protein>
<reference evidence="1" key="1">
    <citation type="journal article" date="2014" name="Genome Announc.">
        <title>Complete sequencing and chromosome-scale genome assembly of the industrial progenitor strain P2niaD18 from the penicillin producer Penicillium chrysogenum.</title>
        <authorList>
            <person name="Specht T."/>
            <person name="Dahlmann T.A."/>
            <person name="Zadra I."/>
            <person name="Kurnsteiner H."/>
            <person name="Kuck U."/>
        </authorList>
    </citation>
    <scope>NUCLEOTIDE SEQUENCE [LARGE SCALE GENOMIC DNA]</scope>
    <source>
        <strain evidence="1">P2niaD18</strain>
    </source>
</reference>
<dbReference type="Proteomes" id="UP000076449">
    <property type="component" value="Chromosome I"/>
</dbReference>
<sequence>MVTGFPAWIHNLPTPLPLDQVPRHIRLVGVSLNIPSGQANCFEPQPASPQAEAHVGFHSHGKAIISQNIDEYALINHTIGFHGQEAFRDMQKSYKRVAMPSQAVHQSLK</sequence>
<evidence type="ECO:0000313" key="1">
    <source>
        <dbReference type="EMBL" id="KZN92387.1"/>
    </source>
</evidence>
<gene>
    <name evidence="1" type="ORF">EN45_025410</name>
</gene>
<name>A0A161ZJA0_PENCH</name>
<dbReference type="AlphaFoldDB" id="A0A161ZJA0"/>
<organism evidence="1">
    <name type="scientific">Penicillium chrysogenum</name>
    <name type="common">Penicillium notatum</name>
    <dbReference type="NCBI Taxonomy" id="5076"/>
    <lineage>
        <taxon>Eukaryota</taxon>
        <taxon>Fungi</taxon>
        <taxon>Dikarya</taxon>
        <taxon>Ascomycota</taxon>
        <taxon>Pezizomycotina</taxon>
        <taxon>Eurotiomycetes</taxon>
        <taxon>Eurotiomycetidae</taxon>
        <taxon>Eurotiales</taxon>
        <taxon>Aspergillaceae</taxon>
        <taxon>Penicillium</taxon>
        <taxon>Penicillium chrysogenum species complex</taxon>
    </lineage>
</organism>
<dbReference type="EMBL" id="CM002798">
    <property type="protein sequence ID" value="KZN92387.1"/>
    <property type="molecule type" value="Genomic_DNA"/>
</dbReference>
<proteinExistence type="predicted"/>
<accession>A0A161ZJA0</accession>